<dbReference type="Gene3D" id="3.40.50.1820">
    <property type="entry name" value="alpha/beta hydrolase"/>
    <property type="match status" value="1"/>
</dbReference>
<feature type="domain" description="Lipase-like C-terminal" evidence="8">
    <location>
        <begin position="187"/>
        <end position="373"/>
    </location>
</feature>
<evidence type="ECO:0000313" key="10">
    <source>
        <dbReference type="Proteomes" id="UP000195442"/>
    </source>
</evidence>
<organism evidence="9 10">
    <name type="scientific">Crenothrix polyspora</name>
    <dbReference type="NCBI Taxonomy" id="360316"/>
    <lineage>
        <taxon>Bacteria</taxon>
        <taxon>Pseudomonadati</taxon>
        <taxon>Pseudomonadota</taxon>
        <taxon>Gammaproteobacteria</taxon>
        <taxon>Methylococcales</taxon>
        <taxon>Crenotrichaceae</taxon>
        <taxon>Crenothrix</taxon>
    </lineage>
</organism>
<evidence type="ECO:0000256" key="3">
    <source>
        <dbReference type="ARBA" id="ARBA00013279"/>
    </source>
</evidence>
<dbReference type="GO" id="GO:0005576">
    <property type="term" value="C:extracellular region"/>
    <property type="evidence" value="ECO:0007669"/>
    <property type="project" value="UniProtKB-SubCell"/>
</dbReference>
<feature type="domain" description="Lipase-like C-terminal" evidence="8">
    <location>
        <begin position="4"/>
        <end position="121"/>
    </location>
</feature>
<dbReference type="OrthoDB" id="2004167at2"/>
<keyword evidence="5" id="KW-0732">Signal</keyword>
<keyword evidence="6" id="KW-0378">Hydrolase</keyword>
<dbReference type="RefSeq" id="WP_087147740.1">
    <property type="nucleotide sequence ID" value="NZ_FUKJ01000323.1"/>
</dbReference>
<evidence type="ECO:0000256" key="2">
    <source>
        <dbReference type="ARBA" id="ARBA00004613"/>
    </source>
</evidence>
<proteinExistence type="predicted"/>
<evidence type="ECO:0000256" key="6">
    <source>
        <dbReference type="ARBA" id="ARBA00022801"/>
    </source>
</evidence>
<reference evidence="10" key="1">
    <citation type="submission" date="2017-02" db="EMBL/GenBank/DDBJ databases">
        <authorList>
            <person name="Daims H."/>
        </authorList>
    </citation>
    <scope>NUCLEOTIDE SEQUENCE [LARGE SCALE GENOMIC DNA]</scope>
</reference>
<dbReference type="AlphaFoldDB" id="A0A1R4HDF8"/>
<dbReference type="InterPro" id="IPR056304">
    <property type="entry name" value="Lip-like_C"/>
</dbReference>
<dbReference type="EMBL" id="FUKJ01000323">
    <property type="protein sequence ID" value="SJM94288.1"/>
    <property type="molecule type" value="Genomic_DNA"/>
</dbReference>
<evidence type="ECO:0000256" key="4">
    <source>
        <dbReference type="ARBA" id="ARBA00022525"/>
    </source>
</evidence>
<keyword evidence="10" id="KW-1185">Reference proteome</keyword>
<evidence type="ECO:0000256" key="1">
    <source>
        <dbReference type="ARBA" id="ARBA00001024"/>
    </source>
</evidence>
<keyword evidence="7" id="KW-0443">Lipid metabolism</keyword>
<sequence>MKSKHIVFVHGLFGWGPDELLGLPYWGKATQQFNSEKFNVHEASCGPVSSFHDRACEVYAQIKGTRVDYGEKHSQDEKHARFSDDFTQKPFVEKWSAENPVILIGHSAGAQTCMQLQQLLADKFWGGDTSADWIEAIVCVAGVINGSTLPYMLGCDKKSGFLTGPVGNFIGIGVQMLGGLNRGLTRNLFDWDLEQWVGSETTDLRAFIKALENSQFAKGKDNLAYDLTLQGCQEANKRFKTNKNSYYLSVVTEQTFGIGPFKRELPSLFMNPVLAGGAFYQAAVVDFDGIKPDIEGWETGDLTIDQWRENDGAVSSISQRYPFTASNHSPGKEGFLGGETIEKGTWYYERAEKSTGKSFDHLDVVFGYQSEPLGGMVEAHQKLYSEINTLLCKLP</sequence>
<dbReference type="Pfam" id="PF24708">
    <property type="entry name" value="Lip_C"/>
    <property type="match status" value="2"/>
</dbReference>
<evidence type="ECO:0000256" key="7">
    <source>
        <dbReference type="ARBA" id="ARBA00023098"/>
    </source>
</evidence>
<dbReference type="Proteomes" id="UP000195442">
    <property type="component" value="Unassembled WGS sequence"/>
</dbReference>
<comment type="catalytic activity">
    <reaction evidence="1">
        <text>a triacylglycerol + H2O = a diacylglycerol + a fatty acid + H(+)</text>
        <dbReference type="Rhea" id="RHEA:12044"/>
        <dbReference type="ChEBI" id="CHEBI:15377"/>
        <dbReference type="ChEBI" id="CHEBI:15378"/>
        <dbReference type="ChEBI" id="CHEBI:17855"/>
        <dbReference type="ChEBI" id="CHEBI:18035"/>
        <dbReference type="ChEBI" id="CHEBI:28868"/>
        <dbReference type="EC" id="3.1.1.3"/>
    </reaction>
</comment>
<dbReference type="EC" id="3.1.1.3" evidence="3"/>
<protein>
    <recommendedName>
        <fullName evidence="3">triacylglycerol lipase</fullName>
        <ecNumber evidence="3">3.1.1.3</ecNumber>
    </recommendedName>
</protein>
<dbReference type="PANTHER" id="PTHR34043:SF3">
    <property type="entry name" value="ALPHA_BETA-HYDROLASES SUPERFAMILY PROTEIN"/>
    <property type="match status" value="1"/>
</dbReference>
<dbReference type="PANTHER" id="PTHR34043">
    <property type="entry name" value="ALPHA/BETA-HYDROLASES SUPERFAMILY PROTEIN"/>
    <property type="match status" value="1"/>
</dbReference>
<evidence type="ECO:0000313" key="9">
    <source>
        <dbReference type="EMBL" id="SJM94288.1"/>
    </source>
</evidence>
<keyword evidence="4" id="KW-0964">Secreted</keyword>
<dbReference type="InterPro" id="IPR029058">
    <property type="entry name" value="AB_hydrolase_fold"/>
</dbReference>
<name>A0A1R4HDF8_9GAMM</name>
<evidence type="ECO:0000259" key="8">
    <source>
        <dbReference type="Pfam" id="PF24708"/>
    </source>
</evidence>
<comment type="subcellular location">
    <subcellularLocation>
        <location evidence="2">Secreted</location>
    </subcellularLocation>
</comment>
<accession>A0A1R4HDF8</accession>
<dbReference type="SUPFAM" id="SSF53474">
    <property type="entry name" value="alpha/beta-Hydrolases"/>
    <property type="match status" value="1"/>
</dbReference>
<evidence type="ECO:0000256" key="5">
    <source>
        <dbReference type="ARBA" id="ARBA00022729"/>
    </source>
</evidence>
<dbReference type="GO" id="GO:0006629">
    <property type="term" value="P:lipid metabolic process"/>
    <property type="evidence" value="ECO:0007669"/>
    <property type="project" value="UniProtKB-KW"/>
</dbReference>
<gene>
    <name evidence="9" type="ORF">CRENPOLYSF2_390005</name>
</gene>
<dbReference type="GO" id="GO:0004806">
    <property type="term" value="F:triacylglycerol lipase activity"/>
    <property type="evidence" value="ECO:0007669"/>
    <property type="project" value="UniProtKB-EC"/>
</dbReference>